<evidence type="ECO:0000256" key="4">
    <source>
        <dbReference type="PROSITE-ProRule" id="PRU00322"/>
    </source>
</evidence>
<accession>A0AAV5IQA5</accession>
<proteinExistence type="predicted"/>
<protein>
    <recommendedName>
        <fullName evidence="5">RanBP2-type domain-containing protein</fullName>
    </recommendedName>
</protein>
<keyword evidence="2 4" id="KW-0863">Zinc-finger</keyword>
<dbReference type="SMART" id="SM00547">
    <property type="entry name" value="ZnF_RBZ"/>
    <property type="match status" value="2"/>
</dbReference>
<dbReference type="GO" id="GO:0008270">
    <property type="term" value="F:zinc ion binding"/>
    <property type="evidence" value="ECO:0007669"/>
    <property type="project" value="UniProtKB-KW"/>
</dbReference>
<dbReference type="GO" id="GO:0003729">
    <property type="term" value="F:mRNA binding"/>
    <property type="evidence" value="ECO:0007669"/>
    <property type="project" value="TreeGrafter"/>
</dbReference>
<organism evidence="6 7">
    <name type="scientific">Rubroshorea leprosula</name>
    <dbReference type="NCBI Taxonomy" id="152421"/>
    <lineage>
        <taxon>Eukaryota</taxon>
        <taxon>Viridiplantae</taxon>
        <taxon>Streptophyta</taxon>
        <taxon>Embryophyta</taxon>
        <taxon>Tracheophyta</taxon>
        <taxon>Spermatophyta</taxon>
        <taxon>Magnoliopsida</taxon>
        <taxon>eudicotyledons</taxon>
        <taxon>Gunneridae</taxon>
        <taxon>Pentapetalae</taxon>
        <taxon>rosids</taxon>
        <taxon>malvids</taxon>
        <taxon>Malvales</taxon>
        <taxon>Dipterocarpaceae</taxon>
        <taxon>Rubroshorea</taxon>
    </lineage>
</organism>
<keyword evidence="3" id="KW-0862">Zinc</keyword>
<keyword evidence="7" id="KW-1185">Reference proteome</keyword>
<dbReference type="Proteomes" id="UP001054252">
    <property type="component" value="Unassembled WGS sequence"/>
</dbReference>
<dbReference type="InterPro" id="IPR036443">
    <property type="entry name" value="Znf_RanBP2_sf"/>
</dbReference>
<dbReference type="EMBL" id="BPVZ01000016">
    <property type="protein sequence ID" value="GKV00725.1"/>
    <property type="molecule type" value="Genomic_DNA"/>
</dbReference>
<gene>
    <name evidence="6" type="ORF">SLEP1_g13366</name>
</gene>
<sequence length="691" mass="79323">MEYKVKPEEYAWLEGSYVGTVHSVEMVRNLQEKFYMEGYFYCRVRVMGGKLVLLDCDDKEELKDLVEMASNWLGQWFEEVGPWTLDKITSERFVWIRCQGAPLNVWGSDFFAKMGCSWGKFMCLDDSISQRRRFDIARMLISTSIIETISALDEPDDVEVEEDDVESCIRENNSELQPQDPQEDDKTTKAVPNNIEKVQIVNDGEHKARVERVAQKSGKLLVIVIEEQQMAFIGGRELMDGVVIANKVIDTAKRKKKKSFLFKVDFEEAYDKECLQSNMVSIMVNESPSRQFLVSKGLRQVEKELYKGVTVGKEAVMVTYLKFADDTMFFGEATEDNIWVIKSIMRTFKLLSRLKINLQKSQLMGIGVEEDSFKKKLTSWKGQQLSLGGWITLINSMLSSLPVFLMSVYLIPKGVRDLRKFNLALMGKWWGRLAAKEEGLWRKVIVGEKECYQMGKMYNGTWKWNLTWRRKLLEWEKEDVIELNTVIEEVKISPNCPDKWEWLHSKDSLDSTTTANTLLAKERRRRLDMCSMPAPKFQEERDMSLMWIPEFDSPDVATFPYNRTEVLAGDWFCSNMNYKAQNYATRTSCYGCGALKNIDHGDGSCPPGWKAGDWICPRCGVHNYASRTECFKCKAQRDFALKNIDYGESSCPPGWKAGDWICPSCPPGWKAGTGFAPENKLSSQGTSDFIA</sequence>
<dbReference type="Pfam" id="PF00641">
    <property type="entry name" value="Zn_ribbon_RanBP"/>
    <property type="match status" value="1"/>
</dbReference>
<evidence type="ECO:0000313" key="6">
    <source>
        <dbReference type="EMBL" id="GKV00725.1"/>
    </source>
</evidence>
<dbReference type="PROSITE" id="PS01358">
    <property type="entry name" value="ZF_RANBP2_1"/>
    <property type="match status" value="1"/>
</dbReference>
<dbReference type="SUPFAM" id="SSF90209">
    <property type="entry name" value="Ran binding protein zinc finger-like"/>
    <property type="match status" value="2"/>
</dbReference>
<dbReference type="PANTHER" id="PTHR23111:SF71">
    <property type="entry name" value="RANBP2-TYPE DOMAIN-CONTAINING PROTEIN"/>
    <property type="match status" value="1"/>
</dbReference>
<dbReference type="InterPro" id="IPR001876">
    <property type="entry name" value="Znf_RanBP2"/>
</dbReference>
<evidence type="ECO:0000256" key="3">
    <source>
        <dbReference type="ARBA" id="ARBA00022833"/>
    </source>
</evidence>
<evidence type="ECO:0000259" key="5">
    <source>
        <dbReference type="PROSITE" id="PS50199"/>
    </source>
</evidence>
<dbReference type="PANTHER" id="PTHR23111">
    <property type="entry name" value="ZINC FINGER PROTEIN"/>
    <property type="match status" value="1"/>
</dbReference>
<name>A0AAV5IQA5_9ROSI</name>
<feature type="domain" description="RanBP2-type" evidence="5">
    <location>
        <begin position="610"/>
        <end position="639"/>
    </location>
</feature>
<dbReference type="Gene3D" id="4.10.1060.10">
    <property type="entry name" value="Zinc finger, RanBP2-type"/>
    <property type="match status" value="2"/>
</dbReference>
<reference evidence="6 7" key="1">
    <citation type="journal article" date="2021" name="Commun. Biol.">
        <title>The genome of Shorea leprosula (Dipterocarpaceae) highlights the ecological relevance of drought in aseasonal tropical rainforests.</title>
        <authorList>
            <person name="Ng K.K.S."/>
            <person name="Kobayashi M.J."/>
            <person name="Fawcett J.A."/>
            <person name="Hatakeyama M."/>
            <person name="Paape T."/>
            <person name="Ng C.H."/>
            <person name="Ang C.C."/>
            <person name="Tnah L.H."/>
            <person name="Lee C.T."/>
            <person name="Nishiyama T."/>
            <person name="Sese J."/>
            <person name="O'Brien M.J."/>
            <person name="Copetti D."/>
            <person name="Mohd Noor M.I."/>
            <person name="Ong R.C."/>
            <person name="Putra M."/>
            <person name="Sireger I.Z."/>
            <person name="Indrioko S."/>
            <person name="Kosugi Y."/>
            <person name="Izuno A."/>
            <person name="Isagi Y."/>
            <person name="Lee S.L."/>
            <person name="Shimizu K.K."/>
        </authorList>
    </citation>
    <scope>NUCLEOTIDE SEQUENCE [LARGE SCALE GENOMIC DNA]</scope>
    <source>
        <strain evidence="6">214</strain>
    </source>
</reference>
<comment type="caution">
    <text evidence="6">The sequence shown here is derived from an EMBL/GenBank/DDBJ whole genome shotgun (WGS) entry which is preliminary data.</text>
</comment>
<evidence type="ECO:0000313" key="7">
    <source>
        <dbReference type="Proteomes" id="UP001054252"/>
    </source>
</evidence>
<dbReference type="GO" id="GO:0005737">
    <property type="term" value="C:cytoplasm"/>
    <property type="evidence" value="ECO:0007669"/>
    <property type="project" value="TreeGrafter"/>
</dbReference>
<dbReference type="PROSITE" id="PS50199">
    <property type="entry name" value="ZF_RANBP2_2"/>
    <property type="match status" value="1"/>
</dbReference>
<evidence type="ECO:0000256" key="2">
    <source>
        <dbReference type="ARBA" id="ARBA00022771"/>
    </source>
</evidence>
<dbReference type="AlphaFoldDB" id="A0AAV5IQA5"/>
<keyword evidence="1" id="KW-0479">Metal-binding</keyword>
<evidence type="ECO:0000256" key="1">
    <source>
        <dbReference type="ARBA" id="ARBA00022723"/>
    </source>
</evidence>